<dbReference type="Pfam" id="PF25917">
    <property type="entry name" value="BSH_RND"/>
    <property type="match status" value="1"/>
</dbReference>
<feature type="domain" description="Multidrug resistance protein MdtA-like barrel-sandwich hybrid" evidence="6">
    <location>
        <begin position="44"/>
        <end position="186"/>
    </location>
</feature>
<dbReference type="KEGG" id="maer:DAI18_09025"/>
<dbReference type="Gene3D" id="1.10.287.470">
    <property type="entry name" value="Helix hairpin bin"/>
    <property type="match status" value="1"/>
</dbReference>
<evidence type="ECO:0000256" key="4">
    <source>
        <dbReference type="SAM" id="MobiDB-lite"/>
    </source>
</evidence>
<feature type="domain" description="Multidrug resistance protein MdtA-like C-terminal permuted SH3" evidence="8">
    <location>
        <begin position="287"/>
        <end position="346"/>
    </location>
</feature>
<dbReference type="InterPro" id="IPR058626">
    <property type="entry name" value="MdtA-like_b-barrel"/>
</dbReference>
<comment type="subcellular location">
    <subcellularLocation>
        <location evidence="1">Cell envelope</location>
    </subcellularLocation>
</comment>
<dbReference type="Pfam" id="PF25944">
    <property type="entry name" value="Beta-barrel_RND"/>
    <property type="match status" value="1"/>
</dbReference>
<keyword evidence="3" id="KW-0175">Coiled coil</keyword>
<dbReference type="InterPro" id="IPR006143">
    <property type="entry name" value="RND_pump_MFP"/>
</dbReference>
<dbReference type="EMBL" id="CP028519">
    <property type="protein sequence ID" value="AVY94167.1"/>
    <property type="molecule type" value="Genomic_DNA"/>
</dbReference>
<dbReference type="PANTHER" id="PTHR30158">
    <property type="entry name" value="ACRA/E-RELATED COMPONENT OF DRUG EFFLUX TRANSPORTER"/>
    <property type="match status" value="1"/>
</dbReference>
<dbReference type="InterPro" id="IPR058625">
    <property type="entry name" value="MdtA-like_BSH"/>
</dbReference>
<reference evidence="9 10" key="1">
    <citation type="submission" date="2018-04" db="EMBL/GenBank/DDBJ databases">
        <title>Denitrifier Microvirgula.</title>
        <authorList>
            <person name="Anderson E."/>
            <person name="Jang J."/>
            <person name="Ishii S."/>
        </authorList>
    </citation>
    <scope>NUCLEOTIDE SEQUENCE [LARGE SCALE GENOMIC DNA]</scope>
    <source>
        <strain evidence="9 10">BE2.4</strain>
    </source>
</reference>
<feature type="coiled-coil region" evidence="3">
    <location>
        <begin position="123"/>
        <end position="150"/>
    </location>
</feature>
<dbReference type="GO" id="GO:0030313">
    <property type="term" value="C:cell envelope"/>
    <property type="evidence" value="ECO:0007669"/>
    <property type="project" value="UniProtKB-SubCell"/>
</dbReference>
<dbReference type="NCBIfam" id="TIGR01730">
    <property type="entry name" value="RND_mfp"/>
    <property type="match status" value="1"/>
</dbReference>
<dbReference type="STRING" id="1122240.GCA_000620105_02592"/>
<feature type="domain" description="Multidrug resistance protein MdtA-like alpha-helical hairpin" evidence="5">
    <location>
        <begin position="85"/>
        <end position="154"/>
    </location>
</feature>
<evidence type="ECO:0000313" key="9">
    <source>
        <dbReference type="EMBL" id="AVY94167.1"/>
    </source>
</evidence>
<evidence type="ECO:0000259" key="8">
    <source>
        <dbReference type="Pfam" id="PF25967"/>
    </source>
</evidence>
<feature type="region of interest" description="Disordered" evidence="4">
    <location>
        <begin position="356"/>
        <end position="389"/>
    </location>
</feature>
<organism evidence="9 10">
    <name type="scientific">Microvirgula aerodenitrificans</name>
    <dbReference type="NCBI Taxonomy" id="57480"/>
    <lineage>
        <taxon>Bacteria</taxon>
        <taxon>Pseudomonadati</taxon>
        <taxon>Pseudomonadota</taxon>
        <taxon>Betaproteobacteria</taxon>
        <taxon>Neisseriales</taxon>
        <taxon>Aquaspirillaceae</taxon>
        <taxon>Microvirgula</taxon>
    </lineage>
</organism>
<dbReference type="InterPro" id="IPR058624">
    <property type="entry name" value="MdtA-like_HH"/>
</dbReference>
<dbReference type="GO" id="GO:0046677">
    <property type="term" value="P:response to antibiotic"/>
    <property type="evidence" value="ECO:0007669"/>
    <property type="project" value="TreeGrafter"/>
</dbReference>
<protein>
    <submittedName>
        <fullName evidence="9">Efflux transporter periplasmic adaptor subunit</fullName>
    </submittedName>
</protein>
<evidence type="ECO:0000256" key="3">
    <source>
        <dbReference type="SAM" id="Coils"/>
    </source>
</evidence>
<name>A0A2S0PA57_9NEIS</name>
<proteinExistence type="inferred from homology"/>
<dbReference type="AlphaFoldDB" id="A0A2S0PA57"/>
<evidence type="ECO:0000256" key="1">
    <source>
        <dbReference type="ARBA" id="ARBA00004196"/>
    </source>
</evidence>
<sequence>MLAACGAKDNAPPAPPPAPVSVMKATAQDVPVSYEFIGQVAGFRDVEVRARVGGILQKRLYTEGRLVKAGEPLFQIDPAPFVTEVDQSRAALAVQKAQLTRAELDYKRIVPLFAENAVSQKDRDDALSAYESAKAAVNQAQAKLSQDQINLGYTKVTAPITGMASKETVSEGNLIVANSAEGSLLTTVSQIDPIYVNFSISDNDALRYRTQIANGQLVVPQGEKYQVTVQLSDGSNYSRTGWMNFTDNIIDTTTGTIRARATFKNPDGHLLPGQFVRVHLEGAHLKDAIVIPQRAVLSTQQGNIVFTVTPDGKAAPRPVEKGQEIGDNVAILKGLKSGDTVIVDGAVKAKPGQPVKILPARSDGKPAALPPATGTAAAPAAGNEKKPAN</sequence>
<evidence type="ECO:0000259" key="6">
    <source>
        <dbReference type="Pfam" id="PF25917"/>
    </source>
</evidence>
<evidence type="ECO:0000313" key="10">
    <source>
        <dbReference type="Proteomes" id="UP000244173"/>
    </source>
</evidence>
<dbReference type="OrthoDB" id="9783047at2"/>
<gene>
    <name evidence="9" type="ORF">DAI18_09025</name>
</gene>
<evidence type="ECO:0000259" key="7">
    <source>
        <dbReference type="Pfam" id="PF25944"/>
    </source>
</evidence>
<dbReference type="SUPFAM" id="SSF111369">
    <property type="entry name" value="HlyD-like secretion proteins"/>
    <property type="match status" value="1"/>
</dbReference>
<dbReference type="Pfam" id="PF25967">
    <property type="entry name" value="RND-MFP_C"/>
    <property type="match status" value="1"/>
</dbReference>
<dbReference type="Proteomes" id="UP000244173">
    <property type="component" value="Chromosome"/>
</dbReference>
<keyword evidence="10" id="KW-1185">Reference proteome</keyword>
<dbReference type="Pfam" id="PF25876">
    <property type="entry name" value="HH_MFP_RND"/>
    <property type="match status" value="1"/>
</dbReference>
<feature type="domain" description="Multidrug resistance protein MdtA-like beta-barrel" evidence="7">
    <location>
        <begin position="193"/>
        <end position="281"/>
    </location>
</feature>
<dbReference type="Gene3D" id="2.40.50.100">
    <property type="match status" value="1"/>
</dbReference>
<accession>A0A2S0PA57</accession>
<evidence type="ECO:0000256" key="2">
    <source>
        <dbReference type="ARBA" id="ARBA00009477"/>
    </source>
</evidence>
<dbReference type="Gene3D" id="2.40.30.170">
    <property type="match status" value="1"/>
</dbReference>
<dbReference type="InterPro" id="IPR058627">
    <property type="entry name" value="MdtA-like_C"/>
</dbReference>
<dbReference type="GO" id="GO:0005886">
    <property type="term" value="C:plasma membrane"/>
    <property type="evidence" value="ECO:0007669"/>
    <property type="project" value="TreeGrafter"/>
</dbReference>
<dbReference type="Gene3D" id="2.40.420.20">
    <property type="match status" value="1"/>
</dbReference>
<evidence type="ECO:0000259" key="5">
    <source>
        <dbReference type="Pfam" id="PF25876"/>
    </source>
</evidence>
<dbReference type="FunFam" id="2.40.420.20:FF:000001">
    <property type="entry name" value="Efflux RND transporter periplasmic adaptor subunit"/>
    <property type="match status" value="1"/>
</dbReference>
<dbReference type="GO" id="GO:0022857">
    <property type="term" value="F:transmembrane transporter activity"/>
    <property type="evidence" value="ECO:0007669"/>
    <property type="project" value="InterPro"/>
</dbReference>
<feature type="compositionally biased region" description="Low complexity" evidence="4">
    <location>
        <begin position="366"/>
        <end position="382"/>
    </location>
</feature>
<comment type="similarity">
    <text evidence="2">Belongs to the membrane fusion protein (MFP) (TC 8.A.1) family.</text>
</comment>